<evidence type="ECO:0000313" key="1">
    <source>
        <dbReference type="EMBL" id="WOH14105.1"/>
    </source>
</evidence>
<name>A0AAF1BCA6_DAUCS</name>
<gene>
    <name evidence="1" type="ORF">DCAR_0933621</name>
</gene>
<sequence length="260" mass="29862">MLKEAAAKGIFKGIALNNNSPSITHLQFADDTLIFLDKDLNSVKAEILKCKIGSWPMKYLGIPVGSSSKRKVFWVPLIMKMRQKLASWKAESLNQAGRLVLIKSVMENLPTHWLSLHRLPKSVLEQLEKIRRDFFWKDSDSSSGGNRRLHLTAWQNICKPKAQGGLGLVPLMIKNLSLLGKWSFRWYNDRSRSWNKWIKEKYKCSNQGSLNDVLRDKKLSNSLKDIWETSEHPSFKNILGSNSFSWTVRNGASVLFWEDV</sequence>
<dbReference type="Proteomes" id="UP000077755">
    <property type="component" value="Chromosome 9"/>
</dbReference>
<organism evidence="1 2">
    <name type="scientific">Daucus carota subsp. sativus</name>
    <name type="common">Carrot</name>
    <dbReference type="NCBI Taxonomy" id="79200"/>
    <lineage>
        <taxon>Eukaryota</taxon>
        <taxon>Viridiplantae</taxon>
        <taxon>Streptophyta</taxon>
        <taxon>Embryophyta</taxon>
        <taxon>Tracheophyta</taxon>
        <taxon>Spermatophyta</taxon>
        <taxon>Magnoliopsida</taxon>
        <taxon>eudicotyledons</taxon>
        <taxon>Gunneridae</taxon>
        <taxon>Pentapetalae</taxon>
        <taxon>asterids</taxon>
        <taxon>campanulids</taxon>
        <taxon>Apiales</taxon>
        <taxon>Apiaceae</taxon>
        <taxon>Apioideae</taxon>
        <taxon>Scandiceae</taxon>
        <taxon>Daucinae</taxon>
        <taxon>Daucus</taxon>
        <taxon>Daucus sect. Daucus</taxon>
    </lineage>
</organism>
<protein>
    <recommendedName>
        <fullName evidence="3">Reverse transcriptase domain-containing protein</fullName>
    </recommendedName>
</protein>
<reference evidence="1" key="2">
    <citation type="submission" date="2022-03" db="EMBL/GenBank/DDBJ databases">
        <title>Draft title - Genomic analysis of global carrot germplasm unveils the trajectory of domestication and the origin of high carotenoid orange carrot.</title>
        <authorList>
            <person name="Iorizzo M."/>
            <person name="Ellison S."/>
            <person name="Senalik D."/>
            <person name="Macko-Podgorni A."/>
            <person name="Grzebelus D."/>
            <person name="Bostan H."/>
            <person name="Rolling W."/>
            <person name="Curaba J."/>
            <person name="Simon P."/>
        </authorList>
    </citation>
    <scope>NUCLEOTIDE SEQUENCE</scope>
    <source>
        <tissue evidence="1">Leaf</tissue>
    </source>
</reference>
<keyword evidence="2" id="KW-1185">Reference proteome</keyword>
<accession>A0AAF1BCA6</accession>
<reference evidence="1" key="1">
    <citation type="journal article" date="2016" name="Nat. Genet.">
        <title>A high-quality carrot genome assembly provides new insights into carotenoid accumulation and asterid genome evolution.</title>
        <authorList>
            <person name="Iorizzo M."/>
            <person name="Ellison S."/>
            <person name="Senalik D."/>
            <person name="Zeng P."/>
            <person name="Satapoomin P."/>
            <person name="Huang J."/>
            <person name="Bowman M."/>
            <person name="Iovene M."/>
            <person name="Sanseverino W."/>
            <person name="Cavagnaro P."/>
            <person name="Yildiz M."/>
            <person name="Macko-Podgorni A."/>
            <person name="Moranska E."/>
            <person name="Grzebelus E."/>
            <person name="Grzebelus D."/>
            <person name="Ashrafi H."/>
            <person name="Zheng Z."/>
            <person name="Cheng S."/>
            <person name="Spooner D."/>
            <person name="Van Deynze A."/>
            <person name="Simon P."/>
        </authorList>
    </citation>
    <scope>NUCLEOTIDE SEQUENCE</scope>
    <source>
        <tissue evidence="1">Leaf</tissue>
    </source>
</reference>
<dbReference type="AlphaFoldDB" id="A0AAF1BCA6"/>
<proteinExistence type="predicted"/>
<dbReference type="PANTHER" id="PTHR33116:SF78">
    <property type="entry name" value="OS12G0587133 PROTEIN"/>
    <property type="match status" value="1"/>
</dbReference>
<dbReference type="PANTHER" id="PTHR33116">
    <property type="entry name" value="REVERSE TRANSCRIPTASE ZINC-BINDING DOMAIN-CONTAINING PROTEIN-RELATED-RELATED"/>
    <property type="match status" value="1"/>
</dbReference>
<dbReference type="EMBL" id="CP093351">
    <property type="protein sequence ID" value="WOH14105.1"/>
    <property type="molecule type" value="Genomic_DNA"/>
</dbReference>
<evidence type="ECO:0008006" key="3">
    <source>
        <dbReference type="Google" id="ProtNLM"/>
    </source>
</evidence>
<evidence type="ECO:0000313" key="2">
    <source>
        <dbReference type="Proteomes" id="UP000077755"/>
    </source>
</evidence>